<dbReference type="InterPro" id="IPR015359">
    <property type="entry name" value="PLC_EF-hand-like"/>
</dbReference>
<dbReference type="CDD" id="cd00275">
    <property type="entry name" value="C2_PLC_like"/>
    <property type="match status" value="1"/>
</dbReference>
<dbReference type="SUPFAM" id="SSF50729">
    <property type="entry name" value="PH domain-like"/>
    <property type="match status" value="1"/>
</dbReference>
<dbReference type="GO" id="GO:0007214">
    <property type="term" value="P:gamma-aminobutyric acid signaling pathway"/>
    <property type="evidence" value="ECO:0007669"/>
    <property type="project" value="TreeGrafter"/>
</dbReference>
<dbReference type="SMART" id="SM00149">
    <property type="entry name" value="PLCYc"/>
    <property type="match status" value="1"/>
</dbReference>
<protein>
    <recommendedName>
        <fullName evidence="4">Phosphoinositide phospholipase C</fullName>
        <ecNumber evidence="4">3.1.4.11</ecNumber>
    </recommendedName>
</protein>
<dbReference type="AlphaFoldDB" id="A0AAF3E9S4"/>
<dbReference type="GO" id="GO:0005737">
    <property type="term" value="C:cytoplasm"/>
    <property type="evidence" value="ECO:0007669"/>
    <property type="project" value="UniProtKB-SubCell"/>
</dbReference>
<dbReference type="SUPFAM" id="SSF49562">
    <property type="entry name" value="C2 domain (Calcium/lipid-binding domain, CaLB)"/>
    <property type="match status" value="1"/>
</dbReference>
<feature type="compositionally biased region" description="Basic and acidic residues" evidence="5">
    <location>
        <begin position="13"/>
        <end position="23"/>
    </location>
</feature>
<dbReference type="WBParaSite" id="MBELARI_LOCUS10656">
    <property type="protein sequence ID" value="MBELARI_LOCUS10656"/>
    <property type="gene ID" value="MBELARI_LOCUS10656"/>
</dbReference>
<dbReference type="SMART" id="SM00239">
    <property type="entry name" value="C2"/>
    <property type="match status" value="1"/>
</dbReference>
<dbReference type="EC" id="3.1.4.11" evidence="4"/>
<dbReference type="InterPro" id="IPR011992">
    <property type="entry name" value="EF-hand-dom_pair"/>
</dbReference>
<dbReference type="PROSITE" id="PS50004">
    <property type="entry name" value="C2"/>
    <property type="match status" value="1"/>
</dbReference>
<proteinExistence type="predicted"/>
<dbReference type="Gene3D" id="3.20.20.190">
    <property type="entry name" value="Phosphatidylinositol (PI) phosphodiesterase"/>
    <property type="match status" value="1"/>
</dbReference>
<dbReference type="InterPro" id="IPR035892">
    <property type="entry name" value="C2_domain_sf"/>
</dbReference>
<dbReference type="Pfam" id="PF00388">
    <property type="entry name" value="PI-PLC-X"/>
    <property type="match status" value="1"/>
</dbReference>
<dbReference type="InterPro" id="IPR000008">
    <property type="entry name" value="C2_dom"/>
</dbReference>
<comment type="subcellular location">
    <subcellularLocation>
        <location evidence="1">Cytoplasm</location>
    </subcellularLocation>
</comment>
<dbReference type="GO" id="GO:0004435">
    <property type="term" value="F:phosphatidylinositol-4,5-bisphosphate phospholipase C activity"/>
    <property type="evidence" value="ECO:0007669"/>
    <property type="project" value="UniProtKB-EC"/>
</dbReference>
<evidence type="ECO:0000313" key="8">
    <source>
        <dbReference type="Proteomes" id="UP000887575"/>
    </source>
</evidence>
<dbReference type="Gene3D" id="1.10.238.10">
    <property type="entry name" value="EF-hand"/>
    <property type="match status" value="1"/>
</dbReference>
<dbReference type="PANTHER" id="PTHR10336">
    <property type="entry name" value="PHOSPHOINOSITIDE-SPECIFIC PHOSPHOLIPASE C FAMILY PROTEIN"/>
    <property type="match status" value="1"/>
</dbReference>
<dbReference type="InterPro" id="IPR000909">
    <property type="entry name" value="PLipase_C_PInositol-sp_X_dom"/>
</dbReference>
<dbReference type="InterPro" id="IPR001192">
    <property type="entry name" value="PI-PLC_fam"/>
</dbReference>
<dbReference type="Gene3D" id="2.60.40.150">
    <property type="entry name" value="C2 domain"/>
    <property type="match status" value="1"/>
</dbReference>
<dbReference type="Proteomes" id="UP000887575">
    <property type="component" value="Unassembled WGS sequence"/>
</dbReference>
<keyword evidence="4" id="KW-0442">Lipid degradation</keyword>
<dbReference type="Pfam" id="PF00168">
    <property type="entry name" value="C2"/>
    <property type="match status" value="1"/>
</dbReference>
<dbReference type="FunFam" id="2.30.29.30:FF:000025">
    <property type="entry name" value="Phosphoinositide phospholipase C"/>
    <property type="match status" value="1"/>
</dbReference>
<dbReference type="InterPro" id="IPR011993">
    <property type="entry name" value="PH-like_dom_sf"/>
</dbReference>
<dbReference type="PRINTS" id="PR00390">
    <property type="entry name" value="PHPHLIPASEC"/>
</dbReference>
<dbReference type="GO" id="GO:0016042">
    <property type="term" value="P:lipid catabolic process"/>
    <property type="evidence" value="ECO:0007669"/>
    <property type="project" value="UniProtKB-KW"/>
</dbReference>
<comment type="catalytic activity">
    <reaction evidence="4">
        <text>a 1,2-diacyl-sn-glycero-3-phospho-(1D-myo-inositol-4,5-bisphosphate) + H2O = 1D-myo-inositol 1,4,5-trisphosphate + a 1,2-diacyl-sn-glycerol + H(+)</text>
        <dbReference type="Rhea" id="RHEA:33179"/>
        <dbReference type="ChEBI" id="CHEBI:15377"/>
        <dbReference type="ChEBI" id="CHEBI:15378"/>
        <dbReference type="ChEBI" id="CHEBI:17815"/>
        <dbReference type="ChEBI" id="CHEBI:58456"/>
        <dbReference type="ChEBI" id="CHEBI:203600"/>
        <dbReference type="EC" id="3.1.4.11"/>
    </reaction>
</comment>
<keyword evidence="4" id="KW-0443">Lipid metabolism</keyword>
<keyword evidence="8" id="KW-1185">Reference proteome</keyword>
<keyword evidence="3" id="KW-0807">Transducer</keyword>
<reference evidence="9" key="1">
    <citation type="submission" date="2024-02" db="UniProtKB">
        <authorList>
            <consortium name="WormBaseParasite"/>
        </authorList>
    </citation>
    <scope>IDENTIFICATION</scope>
</reference>
<dbReference type="PROSITE" id="PS50007">
    <property type="entry name" value="PIPLC_X_DOMAIN"/>
    <property type="match status" value="1"/>
</dbReference>
<dbReference type="GO" id="GO:0048015">
    <property type="term" value="P:phosphatidylinositol-mediated signaling"/>
    <property type="evidence" value="ECO:0007669"/>
    <property type="project" value="TreeGrafter"/>
</dbReference>
<evidence type="ECO:0000259" key="7">
    <source>
        <dbReference type="PROSITE" id="PS50008"/>
    </source>
</evidence>
<evidence type="ECO:0000256" key="5">
    <source>
        <dbReference type="SAM" id="MobiDB-lite"/>
    </source>
</evidence>
<dbReference type="PANTHER" id="PTHR10336:SF196">
    <property type="entry name" value="PHOSPHOINOSITIDE PHOSPHOLIPASE C"/>
    <property type="match status" value="1"/>
</dbReference>
<dbReference type="InterPro" id="IPR001849">
    <property type="entry name" value="PH_domain"/>
</dbReference>
<name>A0AAF3E9S4_9BILA</name>
<evidence type="ECO:0000313" key="9">
    <source>
        <dbReference type="WBParaSite" id="MBELARI_LOCUS10656"/>
    </source>
</evidence>
<evidence type="ECO:0000256" key="2">
    <source>
        <dbReference type="ARBA" id="ARBA00022490"/>
    </source>
</evidence>
<evidence type="ECO:0000256" key="1">
    <source>
        <dbReference type="ARBA" id="ARBA00004496"/>
    </source>
</evidence>
<feature type="domain" description="PI-PLC Y-box" evidence="7">
    <location>
        <begin position="596"/>
        <end position="681"/>
    </location>
</feature>
<dbReference type="GO" id="GO:0032228">
    <property type="term" value="P:regulation of synaptic transmission, GABAergic"/>
    <property type="evidence" value="ECO:0007669"/>
    <property type="project" value="TreeGrafter"/>
</dbReference>
<dbReference type="CDD" id="cd08558">
    <property type="entry name" value="PI-PLCc_eukaryota"/>
    <property type="match status" value="1"/>
</dbReference>
<evidence type="ECO:0000256" key="3">
    <source>
        <dbReference type="ARBA" id="ARBA00023224"/>
    </source>
</evidence>
<feature type="region of interest" description="Disordered" evidence="5">
    <location>
        <begin position="1"/>
        <end position="31"/>
    </location>
</feature>
<dbReference type="PROSITE" id="PS50008">
    <property type="entry name" value="PIPLC_Y_DOMAIN"/>
    <property type="match status" value="1"/>
</dbReference>
<dbReference type="FunFam" id="1.10.238.10:FF:000005">
    <property type="entry name" value="Phosphoinositide phospholipase C"/>
    <property type="match status" value="1"/>
</dbReference>
<keyword evidence="2" id="KW-0963">Cytoplasm</keyword>
<dbReference type="SUPFAM" id="SSF47473">
    <property type="entry name" value="EF-hand"/>
    <property type="match status" value="1"/>
</dbReference>
<dbReference type="SMART" id="SM00148">
    <property type="entry name" value="PLCXc"/>
    <property type="match status" value="1"/>
</dbReference>
<dbReference type="Gene3D" id="2.30.29.30">
    <property type="entry name" value="Pleckstrin-homology domain (PH domain)/Phosphotyrosine-binding domain (PTB)"/>
    <property type="match status" value="1"/>
</dbReference>
<sequence>MAVDTASSPPASRHSEDSPHENDGDLGGQASSLHRTSLALPFANRQQLRSSLIKHGTRGKNATSRKTVSFCSQRDEKRVSNVSDCWQIMQNGTEMVKLRGNVRQFRRFFSLDADLSYIRWHPTNKKPHKARICVDEIREIRVGRNTELLRASESALADLQEECAFSIIYGEDFATLDLVAVSADHANIWVTGLIALTQARHNEKPSSTASMATLRERWLETLFDEIDAEKSGMVNHELLVQLIIKISSRMLVSRIRHKMKEILAANGNAEVVGGKVSRNDFVELYKEIATRPEIYFLMVRYANKDYLSCQDLRLFLETEQGMMGVTTDYCERLIEQFEPSPEGRQRRLMTVDGFTRYLLSPDCSVFDPSRSRVWMDMKQPFARYFIATSNRAYLVEDQAGPASADGYASALKRGCRVLDVDIWDPVEEMEEREPHVAVSALSPNRIPLPDTLRTIRECAFEITRYPLFLRLSLHCSVEWQKFAVSQVTQILNPYLYDPRDEYSQWDLQKCEPSPWDFLNKIIIIGKKLNGNEAEGEVTDDDENLPTLSRGRKRVVTLCREASDLIAPFSHQKHIGDLLSTAPNSHTLKKREHQPCLNEATALRLMHTYQPEFMQATRDYAIRVIPNTNRVDSSNLNPQEFWNCGVQMVALNYQTPGLMMDLQEGKFSENGGCGYVLKPSCMLDELFVPGDKLPTQPQVVHLRIVSGQQLPRPRGSTAKGDSADPFVVVEMFGVPSDCAEERTRTIKNDSVNPCWDESFQFQVSVPEVALVRFLVLDDDFIGDDFIGQYTLPFDCLQAGYRHIHLRNNEGDPLENATLFVHIAVTNRRGGGKAKRRGMSVKRKAQRAQTGIKLVGIKSVDDQFKEAVTPLTESIDMRTKLEEAMVEWQEECGLGPAGTIRQGIRLLHSRIASFGSGSPPTTPAVDAESRTSTESPIVFHVDADEKGYPLIVITGQLPEQLSRPIERLCALLTICGEILTNADSLLLKIEDSIRRIQDSHDDLERLAAEAGLRGLKATRANENFTWNLRLLKAQLGLMGKSQDEARGVARQVFETGAVLGVLAPRLQSGRRFSTLVPNPHDVSL</sequence>
<organism evidence="8 9">
    <name type="scientific">Mesorhabditis belari</name>
    <dbReference type="NCBI Taxonomy" id="2138241"/>
    <lineage>
        <taxon>Eukaryota</taxon>
        <taxon>Metazoa</taxon>
        <taxon>Ecdysozoa</taxon>
        <taxon>Nematoda</taxon>
        <taxon>Chromadorea</taxon>
        <taxon>Rhabditida</taxon>
        <taxon>Rhabditina</taxon>
        <taxon>Rhabditomorpha</taxon>
        <taxon>Rhabditoidea</taxon>
        <taxon>Rhabditidae</taxon>
        <taxon>Mesorhabditinae</taxon>
        <taxon>Mesorhabditis</taxon>
    </lineage>
</organism>
<accession>A0AAF3E9S4</accession>
<dbReference type="InterPro" id="IPR017946">
    <property type="entry name" value="PLC-like_Pdiesterase_TIM-brl"/>
</dbReference>
<dbReference type="InterPro" id="IPR001711">
    <property type="entry name" value="PLipase_C_Pinositol-sp_Y"/>
</dbReference>
<dbReference type="Pfam" id="PF00387">
    <property type="entry name" value="PI-PLC-Y"/>
    <property type="match status" value="1"/>
</dbReference>
<dbReference type="CDD" id="cd13364">
    <property type="entry name" value="PH_PLC_eta"/>
    <property type="match status" value="1"/>
</dbReference>
<dbReference type="GO" id="GO:0046488">
    <property type="term" value="P:phosphatidylinositol metabolic process"/>
    <property type="evidence" value="ECO:0007669"/>
    <property type="project" value="TreeGrafter"/>
</dbReference>
<evidence type="ECO:0000256" key="4">
    <source>
        <dbReference type="RuleBase" id="RU361133"/>
    </source>
</evidence>
<keyword evidence="4" id="KW-0378">Hydrolase</keyword>
<dbReference type="SUPFAM" id="SSF51695">
    <property type="entry name" value="PLC-like phosphodiesterases"/>
    <property type="match status" value="1"/>
</dbReference>
<evidence type="ECO:0000259" key="6">
    <source>
        <dbReference type="PROSITE" id="PS50004"/>
    </source>
</evidence>
<dbReference type="CDD" id="cd16206">
    <property type="entry name" value="EFh_PRIP"/>
    <property type="match status" value="1"/>
</dbReference>
<dbReference type="GO" id="GO:0051209">
    <property type="term" value="P:release of sequestered calcium ion into cytosol"/>
    <property type="evidence" value="ECO:0007669"/>
    <property type="project" value="TreeGrafter"/>
</dbReference>
<dbReference type="Pfam" id="PF16457">
    <property type="entry name" value="PH_12"/>
    <property type="match status" value="1"/>
</dbReference>
<feature type="compositionally biased region" description="Polar residues" evidence="5">
    <location>
        <begin position="1"/>
        <end position="10"/>
    </location>
</feature>
<dbReference type="Pfam" id="PF09279">
    <property type="entry name" value="EF-hand_like"/>
    <property type="match status" value="1"/>
</dbReference>
<feature type="domain" description="C2" evidence="6">
    <location>
        <begin position="677"/>
        <end position="806"/>
    </location>
</feature>